<feature type="domain" description="TauD/TfdA-like" evidence="2">
    <location>
        <begin position="74"/>
        <end position="375"/>
    </location>
</feature>
<organism evidence="3 4">
    <name type="scientific">Monascus purpureus</name>
    <name type="common">Red mold</name>
    <name type="synonym">Monascus anka</name>
    <dbReference type="NCBI Taxonomy" id="5098"/>
    <lineage>
        <taxon>Eukaryota</taxon>
        <taxon>Fungi</taxon>
        <taxon>Dikarya</taxon>
        <taxon>Ascomycota</taxon>
        <taxon>Pezizomycotina</taxon>
        <taxon>Eurotiomycetes</taxon>
        <taxon>Eurotiomycetidae</taxon>
        <taxon>Eurotiales</taxon>
        <taxon>Aspergillaceae</taxon>
        <taxon>Monascus</taxon>
    </lineage>
</organism>
<dbReference type="STRING" id="5098.A0A507QUS7"/>
<dbReference type="PANTHER" id="PTHR10696:SF21">
    <property type="entry name" value="TAUD_TFDA-LIKE DOMAIN-CONTAINING PROTEIN"/>
    <property type="match status" value="1"/>
</dbReference>
<evidence type="ECO:0000313" key="3">
    <source>
        <dbReference type="EMBL" id="TQB73045.1"/>
    </source>
</evidence>
<name>A0A507QUS7_MONPU</name>
<dbReference type="Pfam" id="PF02668">
    <property type="entry name" value="TauD"/>
    <property type="match status" value="1"/>
</dbReference>
<dbReference type="InterPro" id="IPR003819">
    <property type="entry name" value="TauD/TfdA-like"/>
</dbReference>
<dbReference type="OrthoDB" id="408743at2759"/>
<proteinExistence type="predicted"/>
<dbReference type="PANTHER" id="PTHR10696">
    <property type="entry name" value="GAMMA-BUTYROBETAINE HYDROXYLASE-RELATED"/>
    <property type="match status" value="1"/>
</dbReference>
<keyword evidence="1" id="KW-0560">Oxidoreductase</keyword>
<comment type="caution">
    <text evidence="3">The sequence shown here is derived from an EMBL/GenBank/DDBJ whole genome shotgun (WGS) entry which is preliminary data.</text>
</comment>
<dbReference type="AlphaFoldDB" id="A0A507QUS7"/>
<accession>A0A507QUS7</accession>
<sequence>MSTTLQQHIPSVLPGPKEDSIGINSISFKVAPYAPSIDVAAPYPPNTKLPLSLTPTKSSQPIAALASVIRELSSKGTIRELLTCHGGIYFQNLGLSSADEFSQFASAFGWVSHEDIGNPVRRTVLAYNVATANEGPNTQPVYPHNEFGLSPHYPAYVLFYCAGEPETVGETPINNSIAFYEELRKRHPEFVEEIEQKGVLYQLFYPNTPRDDTTSPGTSILQSYGKYVLESDTVEQARTKIEKEIGRLPTATWVWENQSEQNPLGDLRVWQRLPATRLHKQTGKVGFFNNIISRYLGAKAADTLEPPYVNEKGFYQPPAFYGDKTPIPHHYMETAVEIVYKTRALVTWKKGDVLLLDNHAVQHAREPWTGPRKLLASLWDEPATTAV</sequence>
<dbReference type="InterPro" id="IPR042098">
    <property type="entry name" value="TauD-like_sf"/>
</dbReference>
<dbReference type="EMBL" id="VIFY01000052">
    <property type="protein sequence ID" value="TQB73045.1"/>
    <property type="molecule type" value="Genomic_DNA"/>
</dbReference>
<dbReference type="Proteomes" id="UP000319663">
    <property type="component" value="Unassembled WGS sequence"/>
</dbReference>
<evidence type="ECO:0000256" key="1">
    <source>
        <dbReference type="ARBA" id="ARBA00023002"/>
    </source>
</evidence>
<gene>
    <name evidence="3" type="ORF">MPDQ_006295</name>
</gene>
<evidence type="ECO:0000259" key="2">
    <source>
        <dbReference type="Pfam" id="PF02668"/>
    </source>
</evidence>
<dbReference type="InterPro" id="IPR050411">
    <property type="entry name" value="AlphaKG_dependent_hydroxylases"/>
</dbReference>
<keyword evidence="4" id="KW-1185">Reference proteome</keyword>
<dbReference type="SUPFAM" id="SSF51197">
    <property type="entry name" value="Clavaminate synthase-like"/>
    <property type="match status" value="1"/>
</dbReference>
<reference evidence="3 4" key="1">
    <citation type="submission" date="2019-06" db="EMBL/GenBank/DDBJ databases">
        <title>Wine fermentation using esterase from Monascus purpureus.</title>
        <authorList>
            <person name="Geng C."/>
            <person name="Zhang Y."/>
        </authorList>
    </citation>
    <scope>NUCLEOTIDE SEQUENCE [LARGE SCALE GENOMIC DNA]</scope>
    <source>
        <strain evidence="3">HQ1</strain>
    </source>
</reference>
<dbReference type="Gene3D" id="3.60.130.10">
    <property type="entry name" value="Clavaminate synthase-like"/>
    <property type="match status" value="1"/>
</dbReference>
<evidence type="ECO:0000313" key="4">
    <source>
        <dbReference type="Proteomes" id="UP000319663"/>
    </source>
</evidence>
<protein>
    <recommendedName>
        <fullName evidence="2">TauD/TfdA-like domain-containing protein</fullName>
    </recommendedName>
</protein>
<dbReference type="GO" id="GO:0016491">
    <property type="term" value="F:oxidoreductase activity"/>
    <property type="evidence" value="ECO:0007669"/>
    <property type="project" value="UniProtKB-KW"/>
</dbReference>